<accession>A0A1M6FZB2</accession>
<evidence type="ECO:0000313" key="2">
    <source>
        <dbReference type="Proteomes" id="UP000184172"/>
    </source>
</evidence>
<organism evidence="1 2">
    <name type="scientific">Aequorivita viscosa</name>
    <dbReference type="NCBI Taxonomy" id="797419"/>
    <lineage>
        <taxon>Bacteria</taxon>
        <taxon>Pseudomonadati</taxon>
        <taxon>Bacteroidota</taxon>
        <taxon>Flavobacteriia</taxon>
        <taxon>Flavobacteriales</taxon>
        <taxon>Flavobacteriaceae</taxon>
        <taxon>Aequorivita</taxon>
    </lineage>
</organism>
<dbReference type="STRING" id="797419.SAMN05216556_10919"/>
<dbReference type="Proteomes" id="UP000184172">
    <property type="component" value="Unassembled WGS sequence"/>
</dbReference>
<name>A0A1M6FZB2_9FLAO</name>
<dbReference type="EMBL" id="FQYV01000008">
    <property type="protein sequence ID" value="SHJ03026.1"/>
    <property type="molecule type" value="Genomic_DNA"/>
</dbReference>
<protein>
    <submittedName>
        <fullName evidence="1">Uncharacterized protein</fullName>
    </submittedName>
</protein>
<evidence type="ECO:0000313" key="1">
    <source>
        <dbReference type="EMBL" id="SHJ03026.1"/>
    </source>
</evidence>
<reference evidence="2" key="1">
    <citation type="submission" date="2016-11" db="EMBL/GenBank/DDBJ databases">
        <authorList>
            <person name="Varghese N."/>
            <person name="Submissions S."/>
        </authorList>
    </citation>
    <scope>NUCLEOTIDE SEQUENCE [LARGE SCALE GENOMIC DNA]</scope>
    <source>
        <strain evidence="2">DSM 26349</strain>
    </source>
</reference>
<dbReference type="AlphaFoldDB" id="A0A1M6FZB2"/>
<sequence length="44" mass="5218">MSNKLLILRMLMMEEDVMKKMCLDAVSKMLTLKYCIYENNLKTS</sequence>
<keyword evidence="2" id="KW-1185">Reference proteome</keyword>
<gene>
    <name evidence="1" type="ORF">SAMN04487908_10896</name>
</gene>
<proteinExistence type="predicted"/>